<dbReference type="RefSeq" id="WP_381242763.1">
    <property type="nucleotide sequence ID" value="NZ_JBHSKH010000136.1"/>
</dbReference>
<reference evidence="3" key="1">
    <citation type="journal article" date="2019" name="Int. J. Syst. Evol. Microbiol.">
        <title>The Global Catalogue of Microorganisms (GCM) 10K type strain sequencing project: providing services to taxonomists for standard genome sequencing and annotation.</title>
        <authorList>
            <consortium name="The Broad Institute Genomics Platform"/>
            <consortium name="The Broad Institute Genome Sequencing Center for Infectious Disease"/>
            <person name="Wu L."/>
            <person name="Ma J."/>
        </authorList>
    </citation>
    <scope>NUCLEOTIDE SEQUENCE [LARGE SCALE GENOMIC DNA]</scope>
    <source>
        <strain evidence="3">CGMCC 4.7020</strain>
    </source>
</reference>
<name>A0ABW3XHF2_9ACTN</name>
<comment type="caution">
    <text evidence="2">The sequence shown here is derived from an EMBL/GenBank/DDBJ whole genome shotgun (WGS) entry which is preliminary data.</text>
</comment>
<keyword evidence="3" id="KW-1185">Reference proteome</keyword>
<evidence type="ECO:0000313" key="2">
    <source>
        <dbReference type="EMBL" id="MFD1307663.1"/>
    </source>
</evidence>
<keyword evidence="1" id="KW-0472">Membrane</keyword>
<gene>
    <name evidence="2" type="ORF">ACFQ5X_17630</name>
</gene>
<accession>A0ABW3XHF2</accession>
<organism evidence="2 3">
    <name type="scientific">Streptomyces kaempferi</name>
    <dbReference type="NCBI Taxonomy" id="333725"/>
    <lineage>
        <taxon>Bacteria</taxon>
        <taxon>Bacillati</taxon>
        <taxon>Actinomycetota</taxon>
        <taxon>Actinomycetes</taxon>
        <taxon>Kitasatosporales</taxon>
        <taxon>Streptomycetaceae</taxon>
        <taxon>Streptomyces</taxon>
    </lineage>
</organism>
<dbReference type="Proteomes" id="UP001597058">
    <property type="component" value="Unassembled WGS sequence"/>
</dbReference>
<keyword evidence="1" id="KW-0812">Transmembrane</keyword>
<evidence type="ECO:0000256" key="1">
    <source>
        <dbReference type="SAM" id="Phobius"/>
    </source>
</evidence>
<proteinExistence type="predicted"/>
<keyword evidence="1" id="KW-1133">Transmembrane helix</keyword>
<sequence>MIADTVGWLADHWLLALWIWIGSSLACALLWAAACELARHASRHNQPRKEKP</sequence>
<protein>
    <submittedName>
        <fullName evidence="2">Uncharacterized protein</fullName>
    </submittedName>
</protein>
<dbReference type="EMBL" id="JBHTMM010000019">
    <property type="protein sequence ID" value="MFD1307663.1"/>
    <property type="molecule type" value="Genomic_DNA"/>
</dbReference>
<feature type="transmembrane region" description="Helical" evidence="1">
    <location>
        <begin position="12"/>
        <end position="34"/>
    </location>
</feature>
<evidence type="ECO:0000313" key="3">
    <source>
        <dbReference type="Proteomes" id="UP001597058"/>
    </source>
</evidence>